<organism evidence="6 7">
    <name type="scientific">Candida boidinii</name>
    <name type="common">Yeast</name>
    <dbReference type="NCBI Taxonomy" id="5477"/>
    <lineage>
        <taxon>Eukaryota</taxon>
        <taxon>Fungi</taxon>
        <taxon>Dikarya</taxon>
        <taxon>Ascomycota</taxon>
        <taxon>Saccharomycotina</taxon>
        <taxon>Pichiomycetes</taxon>
        <taxon>Pichiales</taxon>
        <taxon>Pichiaceae</taxon>
        <taxon>Ogataea</taxon>
        <taxon>Ogataea/Candida clade</taxon>
    </lineage>
</organism>
<proteinExistence type="inferred from homology"/>
<dbReference type="GO" id="GO:0008252">
    <property type="term" value="F:nucleotidase activity"/>
    <property type="evidence" value="ECO:0007669"/>
    <property type="project" value="InterPro"/>
</dbReference>
<dbReference type="Pfam" id="PF01975">
    <property type="entry name" value="SurE"/>
    <property type="match status" value="1"/>
</dbReference>
<feature type="signal peptide" evidence="4">
    <location>
        <begin position="1"/>
        <end position="18"/>
    </location>
</feature>
<evidence type="ECO:0000256" key="3">
    <source>
        <dbReference type="ARBA" id="ARBA00022801"/>
    </source>
</evidence>
<evidence type="ECO:0000259" key="5">
    <source>
        <dbReference type="Pfam" id="PF01975"/>
    </source>
</evidence>
<comment type="similarity">
    <text evidence="1">Belongs to the SurE nucleotidase family.</text>
</comment>
<accession>A0A9W6SY50</accession>
<dbReference type="AlphaFoldDB" id="A0A9W6SY50"/>
<keyword evidence="7" id="KW-1185">Reference proteome</keyword>
<feature type="chain" id="PRO_5040925414" evidence="4">
    <location>
        <begin position="19"/>
        <end position="323"/>
    </location>
</feature>
<keyword evidence="2" id="KW-0479">Metal-binding</keyword>
<dbReference type="SUPFAM" id="SSF64167">
    <property type="entry name" value="SurE-like"/>
    <property type="match status" value="1"/>
</dbReference>
<dbReference type="NCBIfam" id="TIGR00087">
    <property type="entry name" value="surE"/>
    <property type="match status" value="1"/>
</dbReference>
<dbReference type="GO" id="GO:0046872">
    <property type="term" value="F:metal ion binding"/>
    <property type="evidence" value="ECO:0007669"/>
    <property type="project" value="UniProtKB-KW"/>
</dbReference>
<dbReference type="Proteomes" id="UP001165120">
    <property type="component" value="Unassembled WGS sequence"/>
</dbReference>
<dbReference type="PANTHER" id="PTHR30457">
    <property type="entry name" value="5'-NUCLEOTIDASE SURE"/>
    <property type="match status" value="1"/>
</dbReference>
<evidence type="ECO:0000313" key="6">
    <source>
        <dbReference type="EMBL" id="GME69834.1"/>
    </source>
</evidence>
<evidence type="ECO:0000313" key="7">
    <source>
        <dbReference type="Proteomes" id="UP001165120"/>
    </source>
</evidence>
<evidence type="ECO:0000256" key="4">
    <source>
        <dbReference type="SAM" id="SignalP"/>
    </source>
</evidence>
<keyword evidence="3" id="KW-0378">Hydrolase</keyword>
<dbReference type="InterPro" id="IPR002828">
    <property type="entry name" value="SurE-like_Pase/nucleotidase"/>
</dbReference>
<sequence>MQFLALATIAVTLCTASGKNILLTNDDGWAATNIRALHRDLTAAGHHVVTVAPTVQMSGNGARFGVPASTTLKTPALFNYPPAGSPSWGHEEDDYNIWYFDGTPAACVAAGLDYIIPNYFSNMTIDLVLAGPNEGNNQGERDFVISGTIGAINYGVQRGYSGIALSGANSNNSFFKDNLNDNPNDAPNIYSKKTVELVNQLFESQGENPRLLPLSSGLNVNFAVAGEDLDSDCIDLQFKQTRFTGPNAKVYKIGYNETSNMILGYLPGEYDPVKYCAAGDCSLPDEFSVVKTCAVAITAFTLDTDVDADTDAKIFSRLTKIVF</sequence>
<gene>
    <name evidence="6" type="ORF">Cboi02_000258300</name>
</gene>
<dbReference type="Gene3D" id="3.40.1210.10">
    <property type="entry name" value="Survival protein SurE-like phosphatase/nucleotidase"/>
    <property type="match status" value="1"/>
</dbReference>
<feature type="domain" description="Survival protein SurE-like phosphatase/nucleotidase" evidence="5">
    <location>
        <begin position="21"/>
        <end position="228"/>
    </location>
</feature>
<evidence type="ECO:0000256" key="1">
    <source>
        <dbReference type="ARBA" id="ARBA00011062"/>
    </source>
</evidence>
<evidence type="ECO:0000256" key="2">
    <source>
        <dbReference type="ARBA" id="ARBA00022723"/>
    </source>
</evidence>
<comment type="caution">
    <text evidence="6">The sequence shown here is derived from an EMBL/GenBank/DDBJ whole genome shotgun (WGS) entry which is preliminary data.</text>
</comment>
<keyword evidence="4" id="KW-0732">Signal</keyword>
<dbReference type="EMBL" id="BSXN01000790">
    <property type="protein sequence ID" value="GME69834.1"/>
    <property type="molecule type" value="Genomic_DNA"/>
</dbReference>
<protein>
    <submittedName>
        <fullName evidence="6">Unnamed protein product</fullName>
    </submittedName>
</protein>
<dbReference type="InterPro" id="IPR036523">
    <property type="entry name" value="SurE-like_sf"/>
</dbReference>
<name>A0A9W6SY50_CANBO</name>
<reference evidence="6" key="1">
    <citation type="submission" date="2023-04" db="EMBL/GenBank/DDBJ databases">
        <title>Candida boidinii NBRC 10035.</title>
        <authorList>
            <person name="Ichikawa N."/>
            <person name="Sato H."/>
            <person name="Tonouchi N."/>
        </authorList>
    </citation>
    <scope>NUCLEOTIDE SEQUENCE</scope>
    <source>
        <strain evidence="6">NBRC 10035</strain>
    </source>
</reference>
<dbReference type="PANTHER" id="PTHR30457:SF0">
    <property type="entry name" value="PHOSPHATASE, PUTATIVE (AFU_ORTHOLOGUE AFUA_4G01070)-RELATED"/>
    <property type="match status" value="1"/>
</dbReference>
<dbReference type="InterPro" id="IPR030048">
    <property type="entry name" value="SurE"/>
</dbReference>